<evidence type="ECO:0000256" key="5">
    <source>
        <dbReference type="PIRSR" id="PIRSR005054-1"/>
    </source>
</evidence>
<dbReference type="EMBL" id="SLUN01000061">
    <property type="protein sequence ID" value="TCL54665.1"/>
    <property type="molecule type" value="Genomic_DNA"/>
</dbReference>
<comment type="similarity">
    <text evidence="1 4">Belongs to the CRISPR-associated protein Cas6/Cse3/CasE family.</text>
</comment>
<dbReference type="Gene3D" id="3.30.70.1900">
    <property type="match status" value="1"/>
</dbReference>
<name>A0A4R1QQM3_HYDET</name>
<dbReference type="Pfam" id="PF01881">
    <property type="entry name" value="Cas_Cas6_C"/>
    <property type="match status" value="1"/>
</dbReference>
<accession>A0A4R1QQM3</accession>
<dbReference type="InterPro" id="IPR045747">
    <property type="entry name" value="CRISPR-assoc_prot_Cas6_N_sf"/>
</dbReference>
<evidence type="ECO:0000256" key="1">
    <source>
        <dbReference type="ARBA" id="ARBA00005937"/>
    </source>
</evidence>
<comment type="caution">
    <text evidence="8">The sequence shown here is derived from an EMBL/GenBank/DDBJ whole genome shotgun (WGS) entry which is preliminary data.</text>
</comment>
<dbReference type="InterPro" id="IPR049435">
    <property type="entry name" value="Cas_Cas6_C"/>
</dbReference>
<keyword evidence="3" id="KW-0051">Antiviral defense</keyword>
<dbReference type="NCBIfam" id="TIGR01877">
    <property type="entry name" value="cas_cas6"/>
    <property type="match status" value="1"/>
</dbReference>
<dbReference type="PIRSF" id="PIRSF005054">
    <property type="entry name" value="PF1131"/>
    <property type="match status" value="1"/>
</dbReference>
<dbReference type="PANTHER" id="PTHR36984:SF1">
    <property type="entry name" value="CRISPR-ASSOCIATED ENDORIBONUCLEASE CAS6 1"/>
    <property type="match status" value="1"/>
</dbReference>
<organism evidence="8 9">
    <name type="scientific">Hydrogenispora ethanolica</name>
    <dbReference type="NCBI Taxonomy" id="1082276"/>
    <lineage>
        <taxon>Bacteria</taxon>
        <taxon>Bacillati</taxon>
        <taxon>Bacillota</taxon>
        <taxon>Hydrogenispora</taxon>
    </lineage>
</organism>
<dbReference type="GO" id="GO:0016788">
    <property type="term" value="F:hydrolase activity, acting on ester bonds"/>
    <property type="evidence" value="ECO:0007669"/>
    <property type="project" value="InterPro"/>
</dbReference>
<feature type="active site" description="Proton acceptor" evidence="6">
    <location>
        <position position="28"/>
    </location>
</feature>
<dbReference type="AlphaFoldDB" id="A0A4R1QQM3"/>
<dbReference type="Gene3D" id="3.30.70.1890">
    <property type="match status" value="1"/>
</dbReference>
<dbReference type="PANTHER" id="PTHR36984">
    <property type="entry name" value="CRISPR-ASSOCIATED ENDORIBONUCLEASE CAS6 1"/>
    <property type="match status" value="1"/>
</dbReference>
<dbReference type="RefSeq" id="WP_243663123.1">
    <property type="nucleotide sequence ID" value="NZ_SLUN01000061.1"/>
</dbReference>
<keyword evidence="9" id="KW-1185">Reference proteome</keyword>
<dbReference type="CDD" id="cd21140">
    <property type="entry name" value="Cas6_I-like"/>
    <property type="match status" value="1"/>
</dbReference>
<feature type="site" description="Transition state stabilizer" evidence="5">
    <location>
        <position position="52"/>
    </location>
</feature>
<gene>
    <name evidence="8" type="ORF">EDC14_106111</name>
</gene>
<sequence length="242" mass="26919">MRLKISFNSDAPIDLPVQYNHWLQATLYASLDPEFGAFLHDRGFDGGGRVFKLFTFSRLFGTFRINGPQISFTPPLQLIVASPVERFCQSLLNGLLTKGEIRLGENRLVVESVQAEHPVVEGESLKLHLLSPVTVYSTLLRRDGRKYTCYFAPGDPEFTRLAKENLDKKFRALVGTEPSPGIMTIHPLRLPRLHILDYKGNVIKAYSGMLQMNGPRELLQLAIDAGLGSKNGMGFGCGEIKG</sequence>
<reference evidence="8 9" key="1">
    <citation type="submission" date="2019-03" db="EMBL/GenBank/DDBJ databases">
        <title>Genomic Encyclopedia of Type Strains, Phase IV (KMG-IV): sequencing the most valuable type-strain genomes for metagenomic binning, comparative biology and taxonomic classification.</title>
        <authorList>
            <person name="Goeker M."/>
        </authorList>
    </citation>
    <scope>NUCLEOTIDE SEQUENCE [LARGE SCALE GENOMIC DNA]</scope>
    <source>
        <strain evidence="8 9">LX-B</strain>
    </source>
</reference>
<protein>
    <recommendedName>
        <fullName evidence="4">CRISPR-associated endoribonuclease</fullName>
    </recommendedName>
</protein>
<proteinExistence type="inferred from homology"/>
<evidence type="ECO:0000256" key="3">
    <source>
        <dbReference type="ARBA" id="ARBA00023118"/>
    </source>
</evidence>
<evidence type="ECO:0000313" key="8">
    <source>
        <dbReference type="EMBL" id="TCL54665.1"/>
    </source>
</evidence>
<feature type="domain" description="CRISPR associated protein Cas6 C-terminal" evidence="7">
    <location>
        <begin position="119"/>
        <end position="240"/>
    </location>
</feature>
<evidence type="ECO:0000256" key="4">
    <source>
        <dbReference type="PIRNR" id="PIRNR005054"/>
    </source>
</evidence>
<dbReference type="Pfam" id="PF21350">
    <property type="entry name" value="Cas6_I-A"/>
    <property type="match status" value="1"/>
</dbReference>
<evidence type="ECO:0000313" key="9">
    <source>
        <dbReference type="Proteomes" id="UP000295008"/>
    </source>
</evidence>
<keyword evidence="2" id="KW-0694">RNA-binding</keyword>
<dbReference type="Proteomes" id="UP000295008">
    <property type="component" value="Unassembled WGS sequence"/>
</dbReference>
<evidence type="ECO:0000256" key="2">
    <source>
        <dbReference type="ARBA" id="ARBA00022884"/>
    </source>
</evidence>
<comment type="function">
    <text evidence="4">CRISPR (clustered regularly interspaced short palindromic repeat), is an adaptive immune system that provides protection against mobile genetic elements (viruses, transposable elements and conjugative plasmids). CRISPR clusters contain sequences complementary to antecedent mobile elements and target invading nucleic acids. CRISPR clusters are transcribed and processed into CRISPR RNA (crRNA).</text>
</comment>
<dbReference type="GO" id="GO:0003723">
    <property type="term" value="F:RNA binding"/>
    <property type="evidence" value="ECO:0007669"/>
    <property type="project" value="UniProtKB-KW"/>
</dbReference>
<dbReference type="GO" id="GO:0051607">
    <property type="term" value="P:defense response to virus"/>
    <property type="evidence" value="ECO:0007669"/>
    <property type="project" value="UniProtKB-KW"/>
</dbReference>
<evidence type="ECO:0000259" key="7">
    <source>
        <dbReference type="Pfam" id="PF01881"/>
    </source>
</evidence>
<evidence type="ECO:0000256" key="6">
    <source>
        <dbReference type="PIRSR" id="PIRSR005054-50"/>
    </source>
</evidence>
<dbReference type="InterPro" id="IPR010156">
    <property type="entry name" value="CRISPR-assoc_prot_Cas6"/>
</dbReference>
<feature type="active site" description="Proton donor" evidence="6">
    <location>
        <position position="40"/>
    </location>
</feature>